<dbReference type="GO" id="GO:0003677">
    <property type="term" value="F:DNA binding"/>
    <property type="evidence" value="ECO:0007669"/>
    <property type="project" value="InterPro"/>
</dbReference>
<gene>
    <name evidence="3" type="ORF">F3B53_26845</name>
</gene>
<dbReference type="PANTHER" id="PTHR30349">
    <property type="entry name" value="PHAGE INTEGRASE-RELATED"/>
    <property type="match status" value="1"/>
</dbReference>
<dbReference type="InterPro" id="IPR011010">
    <property type="entry name" value="DNA_brk_join_enz"/>
</dbReference>
<accession>A0A6A1X0L9</accession>
<dbReference type="AlphaFoldDB" id="A0A6A1X0L9"/>
<dbReference type="CDD" id="cd01185">
    <property type="entry name" value="INTN1_C_like"/>
    <property type="match status" value="1"/>
</dbReference>
<dbReference type="GO" id="GO:0015074">
    <property type="term" value="P:DNA integration"/>
    <property type="evidence" value="ECO:0007669"/>
    <property type="project" value="InterPro"/>
</dbReference>
<name>A0A6A1X0L9_BACOV</name>
<dbReference type="Pfam" id="PF00589">
    <property type="entry name" value="Phage_integrase"/>
    <property type="match status" value="1"/>
</dbReference>
<feature type="domain" description="Tyr recombinase" evidence="2">
    <location>
        <begin position="1"/>
        <end position="115"/>
    </location>
</feature>
<dbReference type="InterPro" id="IPR013762">
    <property type="entry name" value="Integrase-like_cat_sf"/>
</dbReference>
<comment type="caution">
    <text evidence="3">The sequence shown here is derived from an EMBL/GenBank/DDBJ whole genome shotgun (WGS) entry which is preliminary data.</text>
</comment>
<protein>
    <submittedName>
        <fullName evidence="3">Tyrosine-type recombinase/integrase</fullName>
    </submittedName>
</protein>
<dbReference type="InterPro" id="IPR050090">
    <property type="entry name" value="Tyrosine_recombinase_XerCD"/>
</dbReference>
<reference evidence="3 4" key="1">
    <citation type="journal article" date="2019" name="Nat. Med.">
        <title>A library of human gut bacterial isolates paired with longitudinal multiomics data enables mechanistic microbiome research.</title>
        <authorList>
            <person name="Poyet M."/>
            <person name="Groussin M."/>
            <person name="Gibbons S.M."/>
            <person name="Avila-Pacheco J."/>
            <person name="Jiang X."/>
            <person name="Kearney S.M."/>
            <person name="Perrotta A.R."/>
            <person name="Berdy B."/>
            <person name="Zhao S."/>
            <person name="Lieberman T.D."/>
            <person name="Swanson P.K."/>
            <person name="Smith M."/>
            <person name="Roesemann S."/>
            <person name="Alexander J.E."/>
            <person name="Rich S.A."/>
            <person name="Livny J."/>
            <person name="Vlamakis H."/>
            <person name="Clish C."/>
            <person name="Bullock K."/>
            <person name="Deik A."/>
            <person name="Scott J."/>
            <person name="Pierce K.A."/>
            <person name="Xavier R.J."/>
            <person name="Alm E.J."/>
        </authorList>
    </citation>
    <scope>NUCLEOTIDE SEQUENCE [LARGE SCALE GENOMIC DNA]</scope>
    <source>
        <strain evidence="3 4">BIOML-A2</strain>
    </source>
</reference>
<dbReference type="Gene3D" id="1.10.443.10">
    <property type="entry name" value="Intergrase catalytic core"/>
    <property type="match status" value="1"/>
</dbReference>
<dbReference type="InterPro" id="IPR002104">
    <property type="entry name" value="Integrase_catalytic"/>
</dbReference>
<dbReference type="Proteomes" id="UP000375690">
    <property type="component" value="Unassembled WGS sequence"/>
</dbReference>
<dbReference type="EMBL" id="VWFC01000127">
    <property type="protein sequence ID" value="KAB1316669.1"/>
    <property type="molecule type" value="Genomic_DNA"/>
</dbReference>
<dbReference type="PANTHER" id="PTHR30349:SF64">
    <property type="entry name" value="PROPHAGE INTEGRASE INTD-RELATED"/>
    <property type="match status" value="1"/>
</dbReference>
<dbReference type="PROSITE" id="PS51898">
    <property type="entry name" value="TYR_RECOMBINASE"/>
    <property type="match status" value="1"/>
</dbReference>
<evidence type="ECO:0000313" key="3">
    <source>
        <dbReference type="EMBL" id="KAB1316669.1"/>
    </source>
</evidence>
<evidence type="ECO:0000259" key="2">
    <source>
        <dbReference type="PROSITE" id="PS51898"/>
    </source>
</evidence>
<proteinExistence type="predicted"/>
<organism evidence="3 4">
    <name type="scientific">Bacteroides ovatus</name>
    <dbReference type="NCBI Taxonomy" id="28116"/>
    <lineage>
        <taxon>Bacteria</taxon>
        <taxon>Pseudomonadati</taxon>
        <taxon>Bacteroidota</taxon>
        <taxon>Bacteroidia</taxon>
        <taxon>Bacteroidales</taxon>
        <taxon>Bacteroidaceae</taxon>
        <taxon>Bacteroides</taxon>
    </lineage>
</organism>
<dbReference type="SUPFAM" id="SSF56349">
    <property type="entry name" value="DNA breaking-rejoining enzymes"/>
    <property type="match status" value="1"/>
</dbReference>
<evidence type="ECO:0000256" key="1">
    <source>
        <dbReference type="ARBA" id="ARBA00023172"/>
    </source>
</evidence>
<evidence type="ECO:0000313" key="4">
    <source>
        <dbReference type="Proteomes" id="UP000375690"/>
    </source>
</evidence>
<dbReference type="GO" id="GO:0006310">
    <property type="term" value="P:DNA recombination"/>
    <property type="evidence" value="ECO:0007669"/>
    <property type="project" value="UniProtKB-KW"/>
</dbReference>
<feature type="non-terminal residue" evidence="3">
    <location>
        <position position="1"/>
    </location>
</feature>
<keyword evidence="1" id="KW-0233">DNA recombination</keyword>
<sequence>GEYIDMEMQKTEKPVIIPLSEEAKRWLPKPRGNDIPFFDIPTTQTVIGRALRKWAEAAGIEKHVSFHCSRHTFGTMMLTLGADLFTTSKLMGHSNIQTTEIYAKIVDKKKEEAINLIDGMFT</sequence>